<evidence type="ECO:0000313" key="7">
    <source>
        <dbReference type="EMBL" id="CUT18021.1"/>
    </source>
</evidence>
<dbReference type="STRING" id="1561003.Ark11_1211"/>
<evidence type="ECO:0000313" key="8">
    <source>
        <dbReference type="Proteomes" id="UP000198651"/>
    </source>
</evidence>
<evidence type="ECO:0000256" key="3">
    <source>
        <dbReference type="ARBA" id="ARBA00064542"/>
    </source>
</evidence>
<keyword evidence="2 4" id="KW-0687">Ribonucleoprotein</keyword>
<dbReference type="GO" id="GO:0019843">
    <property type="term" value="F:rRNA binding"/>
    <property type="evidence" value="ECO:0007669"/>
    <property type="project" value="UniProtKB-UniRule"/>
</dbReference>
<dbReference type="Pfam" id="PF00312">
    <property type="entry name" value="Ribosomal_S15"/>
    <property type="match status" value="1"/>
</dbReference>
<dbReference type="Gene3D" id="1.10.287.10">
    <property type="entry name" value="S15/NS1, RNA-binding"/>
    <property type="match status" value="1"/>
</dbReference>
<keyword evidence="8" id="KW-1185">Reference proteome</keyword>
<dbReference type="GO" id="GO:0003735">
    <property type="term" value="F:structural constituent of ribosome"/>
    <property type="evidence" value="ECO:0007669"/>
    <property type="project" value="InterPro"/>
</dbReference>
<evidence type="ECO:0000256" key="2">
    <source>
        <dbReference type="ARBA" id="ARBA00023274"/>
    </source>
</evidence>
<dbReference type="Proteomes" id="UP000198651">
    <property type="component" value="Chromosome I"/>
</dbReference>
<dbReference type="RefSeq" id="WP_092343332.1">
    <property type="nucleotide sequence ID" value="NZ_FLSL01000090.1"/>
</dbReference>
<dbReference type="AlphaFoldDB" id="A0A0S4M2M5"/>
<reference evidence="8" key="1">
    <citation type="submission" date="2015-11" db="EMBL/GenBank/DDBJ databases">
        <authorList>
            <person name="Seth-Smith H.M.B."/>
        </authorList>
    </citation>
    <scope>NUCLEOTIDE SEQUENCE [LARGE SCALE GENOMIC DNA]</scope>
    <source>
        <strain evidence="8">2013Ark11</strain>
    </source>
</reference>
<dbReference type="SUPFAM" id="SSF47060">
    <property type="entry name" value="S15/NS1 RNA-binding domain"/>
    <property type="match status" value="1"/>
</dbReference>
<keyword evidence="4 6" id="KW-0694">RNA-binding</keyword>
<keyword evidence="1 4" id="KW-0689">Ribosomal protein</keyword>
<dbReference type="PATRIC" id="fig|1561003.3.peg.1246"/>
<comment type="similarity">
    <text evidence="4 5">Belongs to the universal ribosomal protein uS15 family.</text>
</comment>
<dbReference type="CDD" id="cd00353">
    <property type="entry name" value="Ribosomal_S15p_S13e"/>
    <property type="match status" value="1"/>
</dbReference>
<dbReference type="SMART" id="SM01387">
    <property type="entry name" value="Ribosomal_S15"/>
    <property type="match status" value="1"/>
</dbReference>
<dbReference type="GO" id="GO:0006412">
    <property type="term" value="P:translation"/>
    <property type="evidence" value="ECO:0007669"/>
    <property type="project" value="UniProtKB-UniRule"/>
</dbReference>
<dbReference type="OrthoDB" id="9799262at2"/>
<dbReference type="FunFam" id="1.10.287.10:FF:000002">
    <property type="entry name" value="30S ribosomal protein S15"/>
    <property type="match status" value="1"/>
</dbReference>
<dbReference type="InterPro" id="IPR000589">
    <property type="entry name" value="Ribosomal_uS15"/>
</dbReference>
<evidence type="ECO:0000256" key="6">
    <source>
        <dbReference type="RuleBase" id="RU004524"/>
    </source>
</evidence>
<proteinExistence type="inferred from homology"/>
<comment type="subunit">
    <text evidence="3 4">Part of the 30S ribosomal subunit. Forms a bridge to the 50S subunit in the 70S ribosome, contacting the 23S rRNA.</text>
</comment>
<keyword evidence="4 6" id="KW-0699">rRNA-binding</keyword>
<comment type="function">
    <text evidence="4">Forms an intersubunit bridge (bridge B4) with the 23S rRNA of the 50S subunit in the ribosome.</text>
</comment>
<evidence type="ECO:0000256" key="1">
    <source>
        <dbReference type="ARBA" id="ARBA00022980"/>
    </source>
</evidence>
<dbReference type="HAMAP" id="MF_01343_B">
    <property type="entry name" value="Ribosomal_uS15_B"/>
    <property type="match status" value="1"/>
</dbReference>
<dbReference type="PROSITE" id="PS00362">
    <property type="entry name" value="RIBOSOMAL_S15"/>
    <property type="match status" value="1"/>
</dbReference>
<protein>
    <recommendedName>
        <fullName evidence="4">Small ribosomal subunit protein uS15</fullName>
    </recommendedName>
</protein>
<sequence length="89" mass="10299">MSISADEKLEVIKNFSRRDGDTGSAEVQVAILTTRIVNLMSHFKVHGKDLHSRRGLLKLVSQRRRLLDYLKRTNFDCYRSLIGRLGLRK</sequence>
<gene>
    <name evidence="4 7" type="primary">rpsO</name>
    <name evidence="7" type="ORF">Ark11_1211</name>
</gene>
<evidence type="ECO:0000256" key="4">
    <source>
        <dbReference type="HAMAP-Rule" id="MF_01343"/>
    </source>
</evidence>
<dbReference type="GO" id="GO:0022627">
    <property type="term" value="C:cytosolic small ribosomal subunit"/>
    <property type="evidence" value="ECO:0007669"/>
    <property type="project" value="TreeGrafter"/>
</dbReference>
<dbReference type="EMBL" id="LN906597">
    <property type="protein sequence ID" value="CUT18021.1"/>
    <property type="molecule type" value="Genomic_DNA"/>
</dbReference>
<dbReference type="Gene3D" id="6.10.250.3130">
    <property type="match status" value="1"/>
</dbReference>
<organism evidence="7 8">
    <name type="scientific">Candidatus Ichthyocystis hellenicum</name>
    <dbReference type="NCBI Taxonomy" id="1561003"/>
    <lineage>
        <taxon>Bacteria</taxon>
        <taxon>Pseudomonadati</taxon>
        <taxon>Pseudomonadota</taxon>
        <taxon>Betaproteobacteria</taxon>
        <taxon>Burkholderiales</taxon>
        <taxon>Candidatus Ichthyocystis</taxon>
    </lineage>
</organism>
<dbReference type="InterPro" id="IPR009068">
    <property type="entry name" value="uS15_NS1_RNA-bd_sf"/>
</dbReference>
<name>A0A0S4M2M5_9BURK</name>
<dbReference type="PANTHER" id="PTHR23321">
    <property type="entry name" value="RIBOSOMAL PROTEIN S15, BACTERIAL AND ORGANELLAR"/>
    <property type="match status" value="1"/>
</dbReference>
<dbReference type="PANTHER" id="PTHR23321:SF26">
    <property type="entry name" value="SMALL RIBOSOMAL SUBUNIT PROTEIN US15M"/>
    <property type="match status" value="1"/>
</dbReference>
<accession>A0A0S4M2M5</accession>
<evidence type="ECO:0000256" key="5">
    <source>
        <dbReference type="RuleBase" id="RU003919"/>
    </source>
</evidence>
<comment type="function">
    <text evidence="4 6">One of the primary rRNA binding proteins, it binds directly to 16S rRNA where it helps nucleate assembly of the platform of the 30S subunit by binding and bridging several RNA helices of the 16S rRNA.</text>
</comment>
<dbReference type="InterPro" id="IPR005290">
    <property type="entry name" value="Ribosomal_uS15_bac-type"/>
</dbReference>
<dbReference type="NCBIfam" id="TIGR00952">
    <property type="entry name" value="S15_bact"/>
    <property type="match status" value="1"/>
</dbReference>